<organism evidence="1 2">
    <name type="scientific">Violaceomyces palustris</name>
    <dbReference type="NCBI Taxonomy" id="1673888"/>
    <lineage>
        <taxon>Eukaryota</taxon>
        <taxon>Fungi</taxon>
        <taxon>Dikarya</taxon>
        <taxon>Basidiomycota</taxon>
        <taxon>Ustilaginomycotina</taxon>
        <taxon>Ustilaginomycetes</taxon>
        <taxon>Violaceomycetales</taxon>
        <taxon>Violaceomycetaceae</taxon>
        <taxon>Violaceomyces</taxon>
    </lineage>
</organism>
<dbReference type="Proteomes" id="UP000245626">
    <property type="component" value="Unassembled WGS sequence"/>
</dbReference>
<name>A0ACD0NMW2_9BASI</name>
<proteinExistence type="predicted"/>
<dbReference type="EMBL" id="KZ820523">
    <property type="protein sequence ID" value="PWN47153.1"/>
    <property type="molecule type" value="Genomic_DNA"/>
</dbReference>
<gene>
    <name evidence="1" type="ORF">IE53DRAFT_321720</name>
</gene>
<keyword evidence="2" id="KW-1185">Reference proteome</keyword>
<evidence type="ECO:0000313" key="2">
    <source>
        <dbReference type="Proteomes" id="UP000245626"/>
    </source>
</evidence>
<accession>A0ACD0NMW2</accession>
<sequence>MSFSSFARSLPPSLGLLGRTALVTGSSSGIGRQTALHLARAGASVVCSDLRPDPLPDQVSSKKAGISDSRHIPTHELISKLGGVAVFQTTDVSSEAAFKKAVEVAVELGKGRLDILVNNAGIVSFSGGVEGESLDTFDRMISINTKGVYIGTQLAIRQMLKQSPKAMPADVEEDLDSIDPSDPTGSPARRPSFEDEVGPPPTVGRKDEQDKGGRGSRGTIIQIGSIHGLIGGPGEPAYAAAKGAVVNFTRQVATDYAPKRINVNCICPGYLDTAMTLNVPPELAAQRPTYWPHRGTARDVAKAVVFMARDAPWMTGTVMALDGGTTAR</sequence>
<evidence type="ECO:0000313" key="1">
    <source>
        <dbReference type="EMBL" id="PWN47153.1"/>
    </source>
</evidence>
<reference evidence="1 2" key="1">
    <citation type="journal article" date="2018" name="Mol. Biol. Evol.">
        <title>Broad Genomic Sampling Reveals a Smut Pathogenic Ancestry of the Fungal Clade Ustilaginomycotina.</title>
        <authorList>
            <person name="Kijpornyongpan T."/>
            <person name="Mondo S.J."/>
            <person name="Barry K."/>
            <person name="Sandor L."/>
            <person name="Lee J."/>
            <person name="Lipzen A."/>
            <person name="Pangilinan J."/>
            <person name="LaButti K."/>
            <person name="Hainaut M."/>
            <person name="Henrissat B."/>
            <person name="Grigoriev I.V."/>
            <person name="Spatafora J.W."/>
            <person name="Aime M.C."/>
        </authorList>
    </citation>
    <scope>NUCLEOTIDE SEQUENCE [LARGE SCALE GENOMIC DNA]</scope>
    <source>
        <strain evidence="1 2">SA 807</strain>
    </source>
</reference>
<protein>
    <submittedName>
        <fullName evidence="1">NAD(P)-binding protein</fullName>
    </submittedName>
</protein>